<reference evidence="6 7" key="1">
    <citation type="submission" date="2019-07" db="EMBL/GenBank/DDBJ databases">
        <title>Whole genome shotgun sequence of Cellulomonas aerilata NBRC 106308.</title>
        <authorList>
            <person name="Hosoyama A."/>
            <person name="Uohara A."/>
            <person name="Ohji S."/>
            <person name="Ichikawa N."/>
        </authorList>
    </citation>
    <scope>NUCLEOTIDE SEQUENCE [LARGE SCALE GENOMIC DNA]</scope>
    <source>
        <strain evidence="6 7">NBRC 106308</strain>
    </source>
</reference>
<dbReference type="PANTHER" id="PTHR33164">
    <property type="entry name" value="TRANSCRIPTIONAL REGULATOR, MARR FAMILY"/>
    <property type="match status" value="1"/>
</dbReference>
<evidence type="ECO:0000256" key="4">
    <source>
        <dbReference type="SAM" id="MobiDB-lite"/>
    </source>
</evidence>
<proteinExistence type="predicted"/>
<dbReference type="PROSITE" id="PS50995">
    <property type="entry name" value="HTH_MARR_2"/>
    <property type="match status" value="1"/>
</dbReference>
<feature type="compositionally biased region" description="Low complexity" evidence="4">
    <location>
        <begin position="181"/>
        <end position="191"/>
    </location>
</feature>
<evidence type="ECO:0000256" key="3">
    <source>
        <dbReference type="ARBA" id="ARBA00023163"/>
    </source>
</evidence>
<sequence length="218" mass="22523">MTALTGPIVAPGNHPTYSCPKQLFGGARMTTASSPHAGLVAAIEDMARAQRETGAWLARTLECGRGGLSVIRVLDRGPRQVSELAQHLRVDVSVASRQVAALAEAGLVDRDVPATDRRARMVALTESGRALAVRSSAASVELAAAVFADWDPAAVEAAAEQFRRVADAVSRHHGLPGARSATATPTATTAAPPAPPAPPARTADTAHAAPEPLEREIA</sequence>
<name>A0A512DEX5_9CELL</name>
<protein>
    <recommendedName>
        <fullName evidence="5">HTH marR-type domain-containing protein</fullName>
    </recommendedName>
</protein>
<evidence type="ECO:0000313" key="6">
    <source>
        <dbReference type="EMBL" id="GEO34996.1"/>
    </source>
</evidence>
<dbReference type="GO" id="GO:0006950">
    <property type="term" value="P:response to stress"/>
    <property type="evidence" value="ECO:0007669"/>
    <property type="project" value="TreeGrafter"/>
</dbReference>
<dbReference type="InterPro" id="IPR039422">
    <property type="entry name" value="MarR/SlyA-like"/>
</dbReference>
<accession>A0A512DEX5</accession>
<dbReference type="PANTHER" id="PTHR33164:SF57">
    <property type="entry name" value="MARR-FAMILY TRANSCRIPTIONAL REGULATOR"/>
    <property type="match status" value="1"/>
</dbReference>
<dbReference type="Proteomes" id="UP000321181">
    <property type="component" value="Unassembled WGS sequence"/>
</dbReference>
<dbReference type="EMBL" id="BJYY01000016">
    <property type="protein sequence ID" value="GEO34996.1"/>
    <property type="molecule type" value="Genomic_DNA"/>
</dbReference>
<dbReference type="InterPro" id="IPR036388">
    <property type="entry name" value="WH-like_DNA-bd_sf"/>
</dbReference>
<dbReference type="InterPro" id="IPR000835">
    <property type="entry name" value="HTH_MarR-typ"/>
</dbReference>
<feature type="region of interest" description="Disordered" evidence="4">
    <location>
        <begin position="173"/>
        <end position="218"/>
    </location>
</feature>
<dbReference type="InterPro" id="IPR011991">
    <property type="entry name" value="ArsR-like_HTH"/>
</dbReference>
<evidence type="ECO:0000256" key="2">
    <source>
        <dbReference type="ARBA" id="ARBA00023125"/>
    </source>
</evidence>
<gene>
    <name evidence="6" type="ORF">CAE01nite_27210</name>
</gene>
<evidence type="ECO:0000259" key="5">
    <source>
        <dbReference type="PROSITE" id="PS50995"/>
    </source>
</evidence>
<dbReference type="SMART" id="SM00347">
    <property type="entry name" value="HTH_MARR"/>
    <property type="match status" value="1"/>
</dbReference>
<evidence type="ECO:0000313" key="7">
    <source>
        <dbReference type="Proteomes" id="UP000321181"/>
    </source>
</evidence>
<keyword evidence="3" id="KW-0804">Transcription</keyword>
<dbReference type="Gene3D" id="1.10.10.10">
    <property type="entry name" value="Winged helix-like DNA-binding domain superfamily/Winged helix DNA-binding domain"/>
    <property type="match status" value="1"/>
</dbReference>
<dbReference type="Pfam" id="PF12802">
    <property type="entry name" value="MarR_2"/>
    <property type="match status" value="1"/>
</dbReference>
<dbReference type="InterPro" id="IPR036390">
    <property type="entry name" value="WH_DNA-bd_sf"/>
</dbReference>
<organism evidence="6 7">
    <name type="scientific">Cellulomonas aerilata</name>
    <dbReference type="NCBI Taxonomy" id="515326"/>
    <lineage>
        <taxon>Bacteria</taxon>
        <taxon>Bacillati</taxon>
        <taxon>Actinomycetota</taxon>
        <taxon>Actinomycetes</taxon>
        <taxon>Micrococcales</taxon>
        <taxon>Cellulomonadaceae</taxon>
        <taxon>Cellulomonas</taxon>
    </lineage>
</organism>
<keyword evidence="7" id="KW-1185">Reference proteome</keyword>
<evidence type="ECO:0000256" key="1">
    <source>
        <dbReference type="ARBA" id="ARBA00023015"/>
    </source>
</evidence>
<dbReference type="PROSITE" id="PS01117">
    <property type="entry name" value="HTH_MARR_1"/>
    <property type="match status" value="1"/>
</dbReference>
<keyword evidence="1" id="KW-0805">Transcription regulation</keyword>
<dbReference type="CDD" id="cd00090">
    <property type="entry name" value="HTH_ARSR"/>
    <property type="match status" value="1"/>
</dbReference>
<dbReference type="PRINTS" id="PR00598">
    <property type="entry name" value="HTHMARR"/>
</dbReference>
<dbReference type="SUPFAM" id="SSF46785">
    <property type="entry name" value="Winged helix' DNA-binding domain"/>
    <property type="match status" value="1"/>
</dbReference>
<feature type="compositionally biased region" description="Low complexity" evidence="4">
    <location>
        <begin position="200"/>
        <end position="210"/>
    </location>
</feature>
<dbReference type="GO" id="GO:0003677">
    <property type="term" value="F:DNA binding"/>
    <property type="evidence" value="ECO:0007669"/>
    <property type="project" value="UniProtKB-KW"/>
</dbReference>
<dbReference type="GO" id="GO:0003700">
    <property type="term" value="F:DNA-binding transcription factor activity"/>
    <property type="evidence" value="ECO:0007669"/>
    <property type="project" value="InterPro"/>
</dbReference>
<dbReference type="AlphaFoldDB" id="A0A512DEX5"/>
<dbReference type="InterPro" id="IPR023187">
    <property type="entry name" value="Tscrpt_reg_MarR-type_CS"/>
</dbReference>
<feature type="domain" description="HTH marR-type" evidence="5">
    <location>
        <begin position="36"/>
        <end position="167"/>
    </location>
</feature>
<keyword evidence="2" id="KW-0238">DNA-binding</keyword>
<comment type="caution">
    <text evidence="6">The sequence shown here is derived from an EMBL/GenBank/DDBJ whole genome shotgun (WGS) entry which is preliminary data.</text>
</comment>